<dbReference type="AlphaFoldDB" id="A0A0F8VTM3"/>
<comment type="caution">
    <text evidence="1">The sequence shown here is derived from an EMBL/GenBank/DDBJ whole genome shotgun (WGS) entry which is preliminary data.</text>
</comment>
<gene>
    <name evidence="1" type="ORF">LCGC14_3152670</name>
</gene>
<name>A0A0F8VTM3_9ZZZZ</name>
<organism evidence="1">
    <name type="scientific">marine sediment metagenome</name>
    <dbReference type="NCBI Taxonomy" id="412755"/>
    <lineage>
        <taxon>unclassified sequences</taxon>
        <taxon>metagenomes</taxon>
        <taxon>ecological metagenomes</taxon>
    </lineage>
</organism>
<feature type="non-terminal residue" evidence="1">
    <location>
        <position position="118"/>
    </location>
</feature>
<proteinExistence type="predicted"/>
<accession>A0A0F8VTM3</accession>
<dbReference type="EMBL" id="LAZR01069446">
    <property type="protein sequence ID" value="KKK47687.1"/>
    <property type="molecule type" value="Genomic_DNA"/>
</dbReference>
<sequence length="118" mass="14064">MKLIELHSKEYPGLFTQVDDEDYEWLSKYRWNVFSNHGRSFYAKGKIEGKSINMHRMILSNCREQVDHKDRNGLNNQRNNLRPATQTLNLANVEKRKGVWTSKYKGVCWNKCSKKWQV</sequence>
<evidence type="ECO:0008006" key="2">
    <source>
        <dbReference type="Google" id="ProtNLM"/>
    </source>
</evidence>
<dbReference type="SUPFAM" id="SSF54060">
    <property type="entry name" value="His-Me finger endonucleases"/>
    <property type="match status" value="1"/>
</dbReference>
<protein>
    <recommendedName>
        <fullName evidence="2">HNH nuclease domain-containing protein</fullName>
    </recommendedName>
</protein>
<dbReference type="InterPro" id="IPR044925">
    <property type="entry name" value="His-Me_finger_sf"/>
</dbReference>
<evidence type="ECO:0000313" key="1">
    <source>
        <dbReference type="EMBL" id="KKK47687.1"/>
    </source>
</evidence>
<reference evidence="1" key="1">
    <citation type="journal article" date="2015" name="Nature">
        <title>Complex archaea that bridge the gap between prokaryotes and eukaryotes.</title>
        <authorList>
            <person name="Spang A."/>
            <person name="Saw J.H."/>
            <person name="Jorgensen S.L."/>
            <person name="Zaremba-Niedzwiedzka K."/>
            <person name="Martijn J."/>
            <person name="Lind A.E."/>
            <person name="van Eijk R."/>
            <person name="Schleper C."/>
            <person name="Guy L."/>
            <person name="Ettema T.J."/>
        </authorList>
    </citation>
    <scope>NUCLEOTIDE SEQUENCE</scope>
</reference>